<dbReference type="PROSITE" id="PS01099">
    <property type="entry name" value="COMPLEX1_24K"/>
    <property type="match status" value="1"/>
</dbReference>
<dbReference type="GO" id="GO:0046872">
    <property type="term" value="F:metal ion binding"/>
    <property type="evidence" value="ECO:0007669"/>
    <property type="project" value="UniProtKB-KW"/>
</dbReference>
<comment type="cofactor">
    <cofactor evidence="6">
        <name>[2Fe-2S] cluster</name>
        <dbReference type="ChEBI" id="CHEBI:190135"/>
    </cofactor>
</comment>
<dbReference type="RefSeq" id="WP_112990421.1">
    <property type="nucleotide sequence ID" value="NZ_PTLZ01000001.1"/>
</dbReference>
<dbReference type="EMBL" id="SNWF01000004">
    <property type="protein sequence ID" value="TDN93712.1"/>
    <property type="molecule type" value="Genomic_DNA"/>
</dbReference>
<comment type="caution">
    <text evidence="8">The sequence shown here is derived from an EMBL/GenBank/DDBJ whole genome shotgun (WGS) entry which is preliminary data.</text>
</comment>
<evidence type="ECO:0000256" key="4">
    <source>
        <dbReference type="ARBA" id="ARBA00023004"/>
    </source>
</evidence>
<dbReference type="PANTHER" id="PTHR43342:SF2">
    <property type="entry name" value="POTENTIAL NAD-REDUCING HYDROGENASE SUBUNIT"/>
    <property type="match status" value="1"/>
</dbReference>
<dbReference type="Proteomes" id="UP000294737">
    <property type="component" value="Unassembled WGS sequence"/>
</dbReference>
<dbReference type="InterPro" id="IPR028431">
    <property type="entry name" value="NADP_DH_HndA-like"/>
</dbReference>
<name>A0A4R6GFT7_9BURK</name>
<dbReference type="GO" id="GO:0051537">
    <property type="term" value="F:2 iron, 2 sulfur cluster binding"/>
    <property type="evidence" value="ECO:0007669"/>
    <property type="project" value="UniProtKB-KW"/>
</dbReference>
<evidence type="ECO:0000256" key="5">
    <source>
        <dbReference type="ARBA" id="ARBA00023014"/>
    </source>
</evidence>
<feature type="binding site" evidence="7">
    <location>
        <position position="127"/>
    </location>
    <ligand>
        <name>[2Fe-2S] cluster</name>
        <dbReference type="ChEBI" id="CHEBI:190135"/>
    </ligand>
</feature>
<dbReference type="PANTHER" id="PTHR43342">
    <property type="entry name" value="NADH-QUINONE OXIDOREDUCTASE, E SUBUNIT"/>
    <property type="match status" value="1"/>
</dbReference>
<organism evidence="8 9">
    <name type="scientific">Herminiimonas fonticola</name>
    <dbReference type="NCBI Taxonomy" id="303380"/>
    <lineage>
        <taxon>Bacteria</taxon>
        <taxon>Pseudomonadati</taxon>
        <taxon>Pseudomonadota</taxon>
        <taxon>Betaproteobacteria</taxon>
        <taxon>Burkholderiales</taxon>
        <taxon>Oxalobacteraceae</taxon>
        <taxon>Herminiimonas</taxon>
    </lineage>
</organism>
<keyword evidence="2 7" id="KW-0001">2Fe-2S</keyword>
<dbReference type="Gene3D" id="1.10.10.1590">
    <property type="entry name" value="NADH-quinone oxidoreductase subunit E"/>
    <property type="match status" value="1"/>
</dbReference>
<reference evidence="8 9" key="1">
    <citation type="submission" date="2019-03" db="EMBL/GenBank/DDBJ databases">
        <title>Genomic Encyclopedia of Type Strains, Phase IV (KMG-IV): sequencing the most valuable type-strain genomes for metagenomic binning, comparative biology and taxonomic classification.</title>
        <authorList>
            <person name="Goeker M."/>
        </authorList>
    </citation>
    <scope>NUCLEOTIDE SEQUENCE [LARGE SCALE GENOMIC DNA]</scope>
    <source>
        <strain evidence="8 9">DSM 18555</strain>
    </source>
</reference>
<dbReference type="NCBIfam" id="NF004638">
    <property type="entry name" value="PRK05988.1"/>
    <property type="match status" value="1"/>
</dbReference>
<dbReference type="Pfam" id="PF01257">
    <property type="entry name" value="2Fe-2S_thioredx"/>
    <property type="match status" value="1"/>
</dbReference>
<evidence type="ECO:0000256" key="3">
    <source>
        <dbReference type="ARBA" id="ARBA00022723"/>
    </source>
</evidence>
<dbReference type="Gene3D" id="3.40.30.10">
    <property type="entry name" value="Glutaredoxin"/>
    <property type="match status" value="1"/>
</dbReference>
<evidence type="ECO:0000256" key="1">
    <source>
        <dbReference type="ARBA" id="ARBA00010643"/>
    </source>
</evidence>
<comment type="cofactor">
    <cofactor evidence="7">
        <name>[2Fe-2S] cluster</name>
        <dbReference type="ChEBI" id="CHEBI:190135"/>
    </cofactor>
    <text evidence="7">Binds 1 [2Fe-2S] cluster.</text>
</comment>
<comment type="similarity">
    <text evidence="1">Belongs to the complex I 24 kDa subunit family.</text>
</comment>
<dbReference type="PIRSF" id="PIRSF000216">
    <property type="entry name" value="NADH_DH_24kDa"/>
    <property type="match status" value="1"/>
</dbReference>
<dbReference type="GO" id="GO:0016491">
    <property type="term" value="F:oxidoreductase activity"/>
    <property type="evidence" value="ECO:0007669"/>
    <property type="project" value="InterPro"/>
</dbReference>
<dbReference type="OrthoDB" id="9807941at2"/>
<sequence length="159" mass="17521">MSTEHTFDVAAIEFIIAQRKTMPGALLPILHDIQSAVGFIPPSMVPAIADGLNLSRAEVHGVITYYHFFRQHPAGKHVVQICRAEACQARGCESLVDHAKELLGCDFHEITDDGKFSLEVVYCLGQCASGPAIQIDDDLYARVSNEKFNRLIQAKRGVQ</sequence>
<dbReference type="InterPro" id="IPR041921">
    <property type="entry name" value="NuoE_N"/>
</dbReference>
<proteinExistence type="inferred from homology"/>
<protein>
    <submittedName>
        <fullName evidence="8">Formate dehydrogenase gamma subunit</fullName>
    </submittedName>
</protein>
<feature type="binding site" evidence="7">
    <location>
        <position position="82"/>
    </location>
    <ligand>
        <name>[2Fe-2S] cluster</name>
        <dbReference type="ChEBI" id="CHEBI:190135"/>
    </ligand>
</feature>
<dbReference type="CDD" id="cd03081">
    <property type="entry name" value="TRX_Fd_NuoE_FDH_gamma"/>
    <property type="match status" value="1"/>
</dbReference>
<keyword evidence="3 7" id="KW-0479">Metal-binding</keyword>
<dbReference type="InterPro" id="IPR002023">
    <property type="entry name" value="NuoE-like"/>
</dbReference>
<dbReference type="SUPFAM" id="SSF52833">
    <property type="entry name" value="Thioredoxin-like"/>
    <property type="match status" value="1"/>
</dbReference>
<evidence type="ECO:0000256" key="6">
    <source>
        <dbReference type="ARBA" id="ARBA00034078"/>
    </source>
</evidence>
<accession>A0A4R6GFT7</accession>
<evidence type="ECO:0000313" key="8">
    <source>
        <dbReference type="EMBL" id="TDN93712.1"/>
    </source>
</evidence>
<evidence type="ECO:0000256" key="7">
    <source>
        <dbReference type="PIRSR" id="PIRSR000216-1"/>
    </source>
</evidence>
<evidence type="ECO:0000313" key="9">
    <source>
        <dbReference type="Proteomes" id="UP000294737"/>
    </source>
</evidence>
<keyword evidence="5 7" id="KW-0411">Iron-sulfur</keyword>
<keyword evidence="4 7" id="KW-0408">Iron</keyword>
<dbReference type="InterPro" id="IPR036249">
    <property type="entry name" value="Thioredoxin-like_sf"/>
</dbReference>
<dbReference type="AlphaFoldDB" id="A0A4R6GFT7"/>
<gene>
    <name evidence="8" type="ORF">EV677_0242</name>
</gene>
<feature type="binding site" evidence="7">
    <location>
        <position position="87"/>
    </location>
    <ligand>
        <name>[2Fe-2S] cluster</name>
        <dbReference type="ChEBI" id="CHEBI:190135"/>
    </ligand>
</feature>
<feature type="binding site" evidence="7">
    <location>
        <position position="123"/>
    </location>
    <ligand>
        <name>[2Fe-2S] cluster</name>
        <dbReference type="ChEBI" id="CHEBI:190135"/>
    </ligand>
</feature>
<evidence type="ECO:0000256" key="2">
    <source>
        <dbReference type="ARBA" id="ARBA00022714"/>
    </source>
</evidence>
<keyword evidence="9" id="KW-1185">Reference proteome</keyword>